<dbReference type="InterPro" id="IPR036396">
    <property type="entry name" value="Cyt_P450_sf"/>
</dbReference>
<evidence type="ECO:0000256" key="1">
    <source>
        <dbReference type="ARBA" id="ARBA00001971"/>
    </source>
</evidence>
<keyword evidence="5" id="KW-0472">Membrane</keyword>
<evidence type="ECO:0000256" key="4">
    <source>
        <dbReference type="ARBA" id="ARBA00023004"/>
    </source>
</evidence>
<sequence length="206" mass="23884">MFDFTFAALFLVTFVGVYYWYRRPKNVPPGPRGIPFLGVVPLLGKWPERQCNEWKKKYGPVFSIRVLGREEWIVLNDFESINQCFVKQSNKFSGRPLFEALEKLIHGKGLSFLDYGPLWKSQRKFGQKNFRGIEIERKGVDSCVNDEVPFLLERLRATDGKAFEIMSILPKSSCNVLCSIIMGKRYEYDDDTLCTLVKLFSDVDNQ</sequence>
<dbReference type="Proteomes" id="UP001642483">
    <property type="component" value="Unassembled WGS sequence"/>
</dbReference>
<evidence type="ECO:0000256" key="2">
    <source>
        <dbReference type="ARBA" id="ARBA00010617"/>
    </source>
</evidence>
<evidence type="ECO:0008006" key="8">
    <source>
        <dbReference type="Google" id="ProtNLM"/>
    </source>
</evidence>
<comment type="caution">
    <text evidence="6">The sequence shown here is derived from an EMBL/GenBank/DDBJ whole genome shotgun (WGS) entry which is preliminary data.</text>
</comment>
<comment type="similarity">
    <text evidence="2">Belongs to the cytochrome P450 family.</text>
</comment>
<name>A0ABP0GX79_CLALP</name>
<reference evidence="6 7" key="1">
    <citation type="submission" date="2024-02" db="EMBL/GenBank/DDBJ databases">
        <authorList>
            <person name="Daric V."/>
            <person name="Darras S."/>
        </authorList>
    </citation>
    <scope>NUCLEOTIDE SEQUENCE [LARGE SCALE GENOMIC DNA]</scope>
</reference>
<comment type="cofactor">
    <cofactor evidence="1">
        <name>heme</name>
        <dbReference type="ChEBI" id="CHEBI:30413"/>
    </cofactor>
</comment>
<keyword evidence="7" id="KW-1185">Reference proteome</keyword>
<feature type="transmembrane region" description="Helical" evidence="5">
    <location>
        <begin position="6"/>
        <end position="21"/>
    </location>
</feature>
<protein>
    <recommendedName>
        <fullName evidence="8">Cytochrome P450</fullName>
    </recommendedName>
</protein>
<evidence type="ECO:0000313" key="7">
    <source>
        <dbReference type="Proteomes" id="UP001642483"/>
    </source>
</evidence>
<keyword evidence="5" id="KW-0812">Transmembrane</keyword>
<gene>
    <name evidence="6" type="ORF">CVLEPA_LOCUS29329</name>
</gene>
<dbReference type="InterPro" id="IPR001128">
    <property type="entry name" value="Cyt_P450"/>
</dbReference>
<organism evidence="6 7">
    <name type="scientific">Clavelina lepadiformis</name>
    <name type="common">Light-bulb sea squirt</name>
    <name type="synonym">Ascidia lepadiformis</name>
    <dbReference type="NCBI Taxonomy" id="159417"/>
    <lineage>
        <taxon>Eukaryota</taxon>
        <taxon>Metazoa</taxon>
        <taxon>Chordata</taxon>
        <taxon>Tunicata</taxon>
        <taxon>Ascidiacea</taxon>
        <taxon>Aplousobranchia</taxon>
        <taxon>Clavelinidae</taxon>
        <taxon>Clavelina</taxon>
    </lineage>
</organism>
<keyword evidence="5" id="KW-1133">Transmembrane helix</keyword>
<dbReference type="Gene3D" id="1.10.630.10">
    <property type="entry name" value="Cytochrome P450"/>
    <property type="match status" value="1"/>
</dbReference>
<keyword evidence="4" id="KW-0408">Iron</keyword>
<dbReference type="PRINTS" id="PR00463">
    <property type="entry name" value="EP450I"/>
</dbReference>
<dbReference type="InterPro" id="IPR002401">
    <property type="entry name" value="Cyt_P450_E_grp-I"/>
</dbReference>
<dbReference type="PANTHER" id="PTHR24300:SF397">
    <property type="entry name" value="CYTOCHROME P450 2U1"/>
    <property type="match status" value="1"/>
</dbReference>
<proteinExistence type="inferred from homology"/>
<dbReference type="PANTHER" id="PTHR24300">
    <property type="entry name" value="CYTOCHROME P450 508A4-RELATED"/>
    <property type="match status" value="1"/>
</dbReference>
<evidence type="ECO:0000256" key="5">
    <source>
        <dbReference type="SAM" id="Phobius"/>
    </source>
</evidence>
<dbReference type="Pfam" id="PF00067">
    <property type="entry name" value="p450"/>
    <property type="match status" value="1"/>
</dbReference>
<accession>A0ABP0GX79</accession>
<evidence type="ECO:0000256" key="3">
    <source>
        <dbReference type="ARBA" id="ARBA00022723"/>
    </source>
</evidence>
<dbReference type="SUPFAM" id="SSF48264">
    <property type="entry name" value="Cytochrome P450"/>
    <property type="match status" value="1"/>
</dbReference>
<dbReference type="EMBL" id="CAWYQH010000152">
    <property type="protein sequence ID" value="CAK8696145.1"/>
    <property type="molecule type" value="Genomic_DNA"/>
</dbReference>
<keyword evidence="3" id="KW-0479">Metal-binding</keyword>
<dbReference type="InterPro" id="IPR050182">
    <property type="entry name" value="Cytochrome_P450_fam2"/>
</dbReference>
<evidence type="ECO:0000313" key="6">
    <source>
        <dbReference type="EMBL" id="CAK8696145.1"/>
    </source>
</evidence>